<dbReference type="EMBL" id="VDEP01000405">
    <property type="protein sequence ID" value="KAA1088710.1"/>
    <property type="molecule type" value="Genomic_DNA"/>
</dbReference>
<reference evidence="1 2" key="1">
    <citation type="submission" date="2019-05" db="EMBL/GenBank/DDBJ databases">
        <title>Emergence of the Ug99 lineage of the wheat stem rust pathogen through somatic hybridization.</title>
        <authorList>
            <person name="Li F."/>
            <person name="Upadhyaya N.M."/>
            <person name="Sperschneider J."/>
            <person name="Matny O."/>
            <person name="Nguyen-Phuc H."/>
            <person name="Mago R."/>
            <person name="Raley C."/>
            <person name="Miller M.E."/>
            <person name="Silverstein K.A.T."/>
            <person name="Henningsen E."/>
            <person name="Hirsch C.D."/>
            <person name="Visser B."/>
            <person name="Pretorius Z.A."/>
            <person name="Steffenson B.J."/>
            <person name="Schwessinger B."/>
            <person name="Dodds P.N."/>
            <person name="Figueroa M."/>
        </authorList>
    </citation>
    <scope>NUCLEOTIDE SEQUENCE [LARGE SCALE GENOMIC DNA]</scope>
    <source>
        <strain evidence="1 2">Ug99</strain>
    </source>
</reference>
<accession>A0A5B0NKH8</accession>
<gene>
    <name evidence="1" type="ORF">PGTUg99_022526</name>
</gene>
<name>A0A5B0NKH8_PUCGR</name>
<evidence type="ECO:0000313" key="1">
    <source>
        <dbReference type="EMBL" id="KAA1088710.1"/>
    </source>
</evidence>
<sequence length="85" mass="9679">MVGQLSRSYWIVPLDISPLHDIAIHWSFHPKRGPADYVLFTFKTPSMFFYYHPLDASDNTCQYPAEDAGFSLGPIQQSVQERSAS</sequence>
<dbReference type="Proteomes" id="UP000325313">
    <property type="component" value="Unassembled WGS sequence"/>
</dbReference>
<evidence type="ECO:0000313" key="2">
    <source>
        <dbReference type="Proteomes" id="UP000325313"/>
    </source>
</evidence>
<comment type="caution">
    <text evidence="1">The sequence shown here is derived from an EMBL/GenBank/DDBJ whole genome shotgun (WGS) entry which is preliminary data.</text>
</comment>
<dbReference type="AlphaFoldDB" id="A0A5B0NKH8"/>
<proteinExistence type="predicted"/>
<organism evidence="1 2">
    <name type="scientific">Puccinia graminis f. sp. tritici</name>
    <dbReference type="NCBI Taxonomy" id="56615"/>
    <lineage>
        <taxon>Eukaryota</taxon>
        <taxon>Fungi</taxon>
        <taxon>Dikarya</taxon>
        <taxon>Basidiomycota</taxon>
        <taxon>Pucciniomycotina</taxon>
        <taxon>Pucciniomycetes</taxon>
        <taxon>Pucciniales</taxon>
        <taxon>Pucciniaceae</taxon>
        <taxon>Puccinia</taxon>
    </lineage>
</organism>
<protein>
    <submittedName>
        <fullName evidence="1">Uncharacterized protein</fullName>
    </submittedName>
</protein>